<evidence type="ECO:0000256" key="5">
    <source>
        <dbReference type="ARBA" id="ARBA00023277"/>
    </source>
</evidence>
<dbReference type="KEGG" id="lcf:108900974"/>
<dbReference type="GO" id="GO:0006689">
    <property type="term" value="P:ganglioside catabolic process"/>
    <property type="evidence" value="ECO:0007669"/>
    <property type="project" value="TreeGrafter"/>
</dbReference>
<dbReference type="RefSeq" id="XP_018520646.1">
    <property type="nucleotide sequence ID" value="XM_018665130.2"/>
</dbReference>
<comment type="similarity">
    <text evidence="2">Belongs to the glycosyl hydrolase 33 family.</text>
</comment>
<dbReference type="CDD" id="cd15482">
    <property type="entry name" value="Sialidase_non-viral"/>
    <property type="match status" value="1"/>
</dbReference>
<dbReference type="RefSeq" id="XP_018557783.1">
    <property type="nucleotide sequence ID" value="XM_018702267.2"/>
</dbReference>
<dbReference type="InterPro" id="IPR011040">
    <property type="entry name" value="Sialidase"/>
</dbReference>
<evidence type="ECO:0000256" key="4">
    <source>
        <dbReference type="ARBA" id="ARBA00022963"/>
    </source>
</evidence>
<evidence type="ECO:0000256" key="2">
    <source>
        <dbReference type="ARBA" id="ARBA00009348"/>
    </source>
</evidence>
<dbReference type="Pfam" id="PF13088">
    <property type="entry name" value="BNR_2"/>
    <property type="match status" value="1"/>
</dbReference>
<dbReference type="PANTHER" id="PTHR10628:SF23">
    <property type="entry name" value="SIALIDASE-3"/>
    <property type="match status" value="1"/>
</dbReference>
<protein>
    <recommendedName>
        <fullName evidence="3">exo-alpha-sialidase</fullName>
        <ecNumber evidence="3">3.2.1.18</ecNumber>
    </recommendedName>
</protein>
<keyword evidence="6" id="KW-0326">Glycosidase</keyword>
<dbReference type="GeneID" id="108900974"/>
<keyword evidence="4" id="KW-0443">Lipid metabolism</keyword>
<evidence type="ECO:0000259" key="7">
    <source>
        <dbReference type="Pfam" id="PF13088"/>
    </source>
</evidence>
<evidence type="ECO:0000256" key="1">
    <source>
        <dbReference type="ARBA" id="ARBA00000427"/>
    </source>
</evidence>
<dbReference type="Gene3D" id="2.120.10.10">
    <property type="match status" value="1"/>
</dbReference>
<dbReference type="InterPro" id="IPR036278">
    <property type="entry name" value="Sialidase_sf"/>
</dbReference>
<organism evidence="8 10">
    <name type="scientific">Lates calcarifer</name>
    <name type="common">Barramundi</name>
    <name type="synonym">Holocentrus calcarifer</name>
    <dbReference type="NCBI Taxonomy" id="8187"/>
    <lineage>
        <taxon>Eukaryota</taxon>
        <taxon>Metazoa</taxon>
        <taxon>Chordata</taxon>
        <taxon>Craniata</taxon>
        <taxon>Vertebrata</taxon>
        <taxon>Euteleostomi</taxon>
        <taxon>Actinopterygii</taxon>
        <taxon>Neopterygii</taxon>
        <taxon>Teleostei</taxon>
        <taxon>Neoteleostei</taxon>
        <taxon>Acanthomorphata</taxon>
        <taxon>Carangaria</taxon>
        <taxon>Carangaria incertae sedis</taxon>
        <taxon>Centropomidae</taxon>
        <taxon>Lates</taxon>
    </lineage>
</organism>
<reference evidence="9 10" key="1">
    <citation type="submission" date="2025-04" db="UniProtKB">
        <authorList>
            <consortium name="RefSeq"/>
        </authorList>
    </citation>
    <scope>IDENTIFICATION</scope>
    <source>
        <tissue evidence="9 10">Brain</tissue>
    </source>
</reference>
<dbReference type="SUPFAM" id="SSF50939">
    <property type="entry name" value="Sialidases"/>
    <property type="match status" value="1"/>
</dbReference>
<dbReference type="InterPro" id="IPR026856">
    <property type="entry name" value="Sialidase_fam"/>
</dbReference>
<keyword evidence="5" id="KW-0119">Carbohydrate metabolism</keyword>
<dbReference type="GeneID" id="108875921"/>
<accession>A0AAJ7QJL3</accession>
<dbReference type="GO" id="GO:0016020">
    <property type="term" value="C:membrane"/>
    <property type="evidence" value="ECO:0007669"/>
    <property type="project" value="TreeGrafter"/>
</dbReference>
<dbReference type="PANTHER" id="PTHR10628">
    <property type="entry name" value="SIALIDASE"/>
    <property type="match status" value="1"/>
</dbReference>
<gene>
    <name evidence="10" type="primary">LOC108900974</name>
    <name evidence="9" type="synonym">LOC108875921</name>
</gene>
<dbReference type="Proteomes" id="UP000694890">
    <property type="component" value="Linkage group LG5"/>
</dbReference>
<evidence type="ECO:0000313" key="9">
    <source>
        <dbReference type="RefSeq" id="XP_018520646.1"/>
    </source>
</evidence>
<feature type="domain" description="Sialidase" evidence="7">
    <location>
        <begin position="65"/>
        <end position="342"/>
    </location>
</feature>
<dbReference type="EC" id="3.2.1.18" evidence="3"/>
<dbReference type="GO" id="GO:0009313">
    <property type="term" value="P:oligosaccharide catabolic process"/>
    <property type="evidence" value="ECO:0007669"/>
    <property type="project" value="TreeGrafter"/>
</dbReference>
<proteinExistence type="inferred from homology"/>
<name>A0AAJ7QJL3_LATCA</name>
<sequence>MANTQTKTVDVFKSVVYRIPALFYETESNTLLAFAEQRETEANCTAKELVMRRGTLKDESPGVKTIEWSELKTVVEKAKLDNYRPLNPCPVFEKNTKTLFLFFICVEDRVEEQWQIKNRTNKARLCYITSEDLGQNWSEVTDLTYTLGEIKNWATFAVGPGHGLQMKKGRLIVPVYAYVCSSSSKSNEATSYAFALYSDDRGSTWKLGQMLQTQSGECQMAEIFDGDSKSSIYCNARSRGGWRVEAVSENGGADFPTLSNATKLVETDSGCQGSVVSFPAQDEGAEGDPKWLLYTHPSNKSKRTDLGVYVSKSPKDPSKWSKPWIINSGPSGYSDLAYIGNGWFACLMECGVKKETEQIASVVFSYKDIKSGIGQ</sequence>
<dbReference type="GO" id="GO:0005737">
    <property type="term" value="C:cytoplasm"/>
    <property type="evidence" value="ECO:0007669"/>
    <property type="project" value="TreeGrafter"/>
</dbReference>
<dbReference type="GO" id="GO:0004308">
    <property type="term" value="F:exo-alpha-sialidase activity"/>
    <property type="evidence" value="ECO:0007669"/>
    <property type="project" value="UniProtKB-EC"/>
</dbReference>
<evidence type="ECO:0000313" key="8">
    <source>
        <dbReference type="Proteomes" id="UP000694890"/>
    </source>
</evidence>
<dbReference type="AlphaFoldDB" id="A0AAJ7QJL3"/>
<evidence type="ECO:0000256" key="3">
    <source>
        <dbReference type="ARBA" id="ARBA00012733"/>
    </source>
</evidence>
<evidence type="ECO:0000313" key="10">
    <source>
        <dbReference type="RefSeq" id="XP_018557783.1"/>
    </source>
</evidence>
<comment type="catalytic activity">
    <reaction evidence="1">
        <text>Hydrolysis of alpha-(2-&gt;3)-, alpha-(2-&gt;6)-, alpha-(2-&gt;8)- glycosidic linkages of terminal sialic acid residues in oligosaccharides, glycoproteins, glycolipids, colominic acid and synthetic substrates.</text>
        <dbReference type="EC" id="3.2.1.18"/>
    </reaction>
</comment>
<evidence type="ECO:0000256" key="6">
    <source>
        <dbReference type="ARBA" id="ARBA00023295"/>
    </source>
</evidence>
<keyword evidence="4" id="KW-0442">Lipid degradation</keyword>
<dbReference type="KEGG" id="lcf:108875921"/>
<keyword evidence="6" id="KW-0378">Hydrolase</keyword>